<protein>
    <submittedName>
        <fullName evidence="2">Uncharacterized protein</fullName>
    </submittedName>
</protein>
<organism evidence="2 3">
    <name type="scientific">Senna tora</name>
    <dbReference type="NCBI Taxonomy" id="362788"/>
    <lineage>
        <taxon>Eukaryota</taxon>
        <taxon>Viridiplantae</taxon>
        <taxon>Streptophyta</taxon>
        <taxon>Embryophyta</taxon>
        <taxon>Tracheophyta</taxon>
        <taxon>Spermatophyta</taxon>
        <taxon>Magnoliopsida</taxon>
        <taxon>eudicotyledons</taxon>
        <taxon>Gunneridae</taxon>
        <taxon>Pentapetalae</taxon>
        <taxon>rosids</taxon>
        <taxon>fabids</taxon>
        <taxon>Fabales</taxon>
        <taxon>Fabaceae</taxon>
        <taxon>Caesalpinioideae</taxon>
        <taxon>Cassia clade</taxon>
        <taxon>Senna</taxon>
    </lineage>
</organism>
<sequence length="53" mass="6046">MISPSDLLKPPGQHLHVAFHAITLFEQRVPHHLPTTSIAIISFFFFNLHIVKT</sequence>
<dbReference type="EMBL" id="JAAIUW010000013">
    <property type="protein sequence ID" value="KAF7805077.1"/>
    <property type="molecule type" value="Genomic_DNA"/>
</dbReference>
<reference evidence="2" key="1">
    <citation type="submission" date="2020-09" db="EMBL/GenBank/DDBJ databases">
        <title>Genome-Enabled Discovery of Anthraquinone Biosynthesis in Senna tora.</title>
        <authorList>
            <person name="Kang S.-H."/>
            <person name="Pandey R.P."/>
            <person name="Lee C.-M."/>
            <person name="Sim J.-S."/>
            <person name="Jeong J.-T."/>
            <person name="Choi B.-S."/>
            <person name="Jung M."/>
            <person name="Ginzburg D."/>
            <person name="Zhao K."/>
            <person name="Won S.Y."/>
            <person name="Oh T.-J."/>
            <person name="Yu Y."/>
            <person name="Kim N.-H."/>
            <person name="Lee O.R."/>
            <person name="Lee T.-H."/>
            <person name="Bashyal P."/>
            <person name="Kim T.-S."/>
            <person name="Lee W.-H."/>
            <person name="Kawkins C."/>
            <person name="Kim C.-K."/>
            <person name="Kim J.S."/>
            <person name="Ahn B.O."/>
            <person name="Rhee S.Y."/>
            <person name="Sohng J.K."/>
        </authorList>
    </citation>
    <scope>NUCLEOTIDE SEQUENCE</scope>
    <source>
        <tissue evidence="2">Leaf</tissue>
    </source>
</reference>
<keyword evidence="3" id="KW-1185">Reference proteome</keyword>
<keyword evidence="1" id="KW-1133">Transmembrane helix</keyword>
<feature type="transmembrane region" description="Helical" evidence="1">
    <location>
        <begin position="33"/>
        <end position="51"/>
    </location>
</feature>
<evidence type="ECO:0000256" key="1">
    <source>
        <dbReference type="SAM" id="Phobius"/>
    </source>
</evidence>
<evidence type="ECO:0000313" key="3">
    <source>
        <dbReference type="Proteomes" id="UP000634136"/>
    </source>
</evidence>
<name>A0A834SK17_9FABA</name>
<evidence type="ECO:0000313" key="2">
    <source>
        <dbReference type="EMBL" id="KAF7805077.1"/>
    </source>
</evidence>
<keyword evidence="1" id="KW-0472">Membrane</keyword>
<proteinExistence type="predicted"/>
<dbReference type="AlphaFoldDB" id="A0A834SK17"/>
<accession>A0A834SK17</accession>
<comment type="caution">
    <text evidence="2">The sequence shown here is derived from an EMBL/GenBank/DDBJ whole genome shotgun (WGS) entry which is preliminary data.</text>
</comment>
<keyword evidence="1" id="KW-0812">Transmembrane</keyword>
<gene>
    <name evidence="2" type="ORF">G2W53_044188</name>
</gene>
<dbReference type="Proteomes" id="UP000634136">
    <property type="component" value="Unassembled WGS sequence"/>
</dbReference>